<dbReference type="AlphaFoldDB" id="A0A949JKP7"/>
<proteinExistence type="predicted"/>
<accession>A0A949JKP7</accession>
<keyword evidence="2" id="KW-1185">Reference proteome</keyword>
<evidence type="ECO:0000313" key="1">
    <source>
        <dbReference type="EMBL" id="MBU7600554.1"/>
    </source>
</evidence>
<gene>
    <name evidence="1" type="ORF">JGS22_023715</name>
</gene>
<sequence>MSFRGEWNSIKAEVEQDKAKMSLAGLAPEYDGNGKEIPGPGPDFGAVVITPALLRKKAKEADATRANLKKADNSAVDAIKKASPGLKGFECQKGIRTFEERWERQVDHLDRLIENGVAGGLNSAAAEMDLQDTNQATKFKSKN</sequence>
<dbReference type="EMBL" id="JAELVF020000004">
    <property type="protein sequence ID" value="MBU7600554.1"/>
    <property type="molecule type" value="Genomic_DNA"/>
</dbReference>
<dbReference type="Proteomes" id="UP000694501">
    <property type="component" value="Unassembled WGS sequence"/>
</dbReference>
<protein>
    <submittedName>
        <fullName evidence="1">Uncharacterized protein</fullName>
    </submittedName>
</protein>
<evidence type="ECO:0000313" key="2">
    <source>
        <dbReference type="Proteomes" id="UP000694501"/>
    </source>
</evidence>
<name>A0A949JKP7_9ACTN</name>
<organism evidence="1 2">
    <name type="scientific">Streptomyces tardus</name>
    <dbReference type="NCBI Taxonomy" id="2780544"/>
    <lineage>
        <taxon>Bacteria</taxon>
        <taxon>Bacillati</taxon>
        <taxon>Actinomycetota</taxon>
        <taxon>Actinomycetes</taxon>
        <taxon>Kitasatosporales</taxon>
        <taxon>Streptomycetaceae</taxon>
        <taxon>Streptomyces</taxon>
    </lineage>
</organism>
<dbReference type="RefSeq" id="WP_211040366.1">
    <property type="nucleotide sequence ID" value="NZ_JAELVF020000004.1"/>
</dbReference>
<comment type="caution">
    <text evidence="1">The sequence shown here is derived from an EMBL/GenBank/DDBJ whole genome shotgun (WGS) entry which is preliminary data.</text>
</comment>
<reference evidence="1" key="1">
    <citation type="submission" date="2021-06" db="EMBL/GenBank/DDBJ databases">
        <title>Sequencing of actinobacteria type strains.</title>
        <authorList>
            <person name="Nguyen G.-S."/>
            <person name="Wentzel A."/>
        </authorList>
    </citation>
    <scope>NUCLEOTIDE SEQUENCE</scope>
    <source>
        <strain evidence="1">P38-E01</strain>
    </source>
</reference>